<keyword evidence="2" id="KW-1185">Reference proteome</keyword>
<dbReference type="Proteomes" id="UP000654075">
    <property type="component" value="Unassembled WGS sequence"/>
</dbReference>
<evidence type="ECO:0000313" key="2">
    <source>
        <dbReference type="Proteomes" id="UP000654075"/>
    </source>
</evidence>
<gene>
    <name evidence="1" type="ORF">PGLA1383_LOCUS26915</name>
</gene>
<organism evidence="1 2">
    <name type="scientific">Polarella glacialis</name>
    <name type="common">Dinoflagellate</name>
    <dbReference type="NCBI Taxonomy" id="89957"/>
    <lineage>
        <taxon>Eukaryota</taxon>
        <taxon>Sar</taxon>
        <taxon>Alveolata</taxon>
        <taxon>Dinophyceae</taxon>
        <taxon>Suessiales</taxon>
        <taxon>Suessiaceae</taxon>
        <taxon>Polarella</taxon>
    </lineage>
</organism>
<reference evidence="1" key="1">
    <citation type="submission" date="2021-02" db="EMBL/GenBank/DDBJ databases">
        <authorList>
            <person name="Dougan E. K."/>
            <person name="Rhodes N."/>
            <person name="Thang M."/>
            <person name="Chan C."/>
        </authorList>
    </citation>
    <scope>NUCLEOTIDE SEQUENCE</scope>
</reference>
<protein>
    <submittedName>
        <fullName evidence="1">Uncharacterized protein</fullName>
    </submittedName>
</protein>
<accession>A0A813FBE9</accession>
<comment type="caution">
    <text evidence="1">The sequence shown here is derived from an EMBL/GenBank/DDBJ whole genome shotgun (WGS) entry which is preliminary data.</text>
</comment>
<name>A0A813FBE9_POLGL</name>
<dbReference type="EMBL" id="CAJNNV010024238">
    <property type="protein sequence ID" value="CAE8609089.1"/>
    <property type="molecule type" value="Genomic_DNA"/>
</dbReference>
<sequence>MVLKLHLVNYRTKLTPRCDSDWIPRRAFDCPLPCLDLPYHIINSYELNFARLAMSFLLSLGNAALAVKSLADKNSREGDAEPDPFMWIYIGSVVLDLSMSFIIERHAFLKRPTNGIDVMALALGVTGLLLKNAEIYIITLLRLLTAPPRLLRLRHSITRSRQLDGQMKLQRLRSFFQMNDMKTLLYPHEHNDVQEEQFASFPDELFYDLDLTAYGGSRGLFQQIPQTTEGCANRDEILWVIAAAHFLAYLELASCVEEAAFQKALKQKEKHAGVTSFFITLLALTPTAATRLQTGIDPDERDSRCFSRKELLAFLVKLGQESSMSFVVTISISASPGAADRVLATTLGGSEREVSLPREGASLHWLREQLRRSFGVDDMQPMQLLTPSLADATAADIGAWHKLGLLMTGCEVLQEDAWLGGSNNNNNVAAASANDPFRGSASADVCLPPGSLP</sequence>
<dbReference type="AlphaFoldDB" id="A0A813FBE9"/>
<evidence type="ECO:0000313" key="1">
    <source>
        <dbReference type="EMBL" id="CAE8609089.1"/>
    </source>
</evidence>
<proteinExistence type="predicted"/>